<name>A0A179SLY6_9BACI</name>
<evidence type="ECO:0000256" key="1">
    <source>
        <dbReference type="ARBA" id="ARBA00006068"/>
    </source>
</evidence>
<dbReference type="HAMAP" id="MF_01140">
    <property type="entry name" value="TagU_transferase"/>
    <property type="match status" value="1"/>
</dbReference>
<dbReference type="STRING" id="152268.A6K24_12520"/>
<sequence length="314" mass="35774">MEEKENQDKRKKSKKRTFNIVISISLLLIIGVGIYGFSVYRSVANTLNRTHEPLKHEVSKNRNAKINFSKQDPISILLLGVDERDNDRGRSDSLILLTINPKDQSANMVSIPRDTRTEIAGQEKEDKINHAYSFGGIDATIETVENFIDIPVDFYIEVNMKSFEGIVDAVGGITVNNTLDFTYEGTHFSKGELQLNGEEALKYSRMRNEDPRGDFGRQDRQRQTIQAIINKGARVKTLANYSDVLEVIGENLRTNLTFNDMKDIQANYKEARHNIQQIQINGNGKEINGVYYYIVPQSERTELSTMLKQHLNVN</sequence>
<feature type="transmembrane region" description="Helical" evidence="10">
    <location>
        <begin position="20"/>
        <end position="40"/>
    </location>
</feature>
<proteinExistence type="inferred from homology"/>
<evidence type="ECO:0000256" key="2">
    <source>
        <dbReference type="ARBA" id="ARBA00022475"/>
    </source>
</evidence>
<evidence type="ECO:0000313" key="12">
    <source>
        <dbReference type="EMBL" id="OAS82471.1"/>
    </source>
</evidence>
<evidence type="ECO:0000256" key="9">
    <source>
        <dbReference type="HAMAP-Rule" id="MF_01140"/>
    </source>
</evidence>
<dbReference type="GO" id="GO:0016780">
    <property type="term" value="F:phosphotransferase activity, for other substituted phosphate groups"/>
    <property type="evidence" value="ECO:0007669"/>
    <property type="project" value="UniProtKB-UniRule"/>
</dbReference>
<dbReference type="PANTHER" id="PTHR33392">
    <property type="entry name" value="POLYISOPRENYL-TEICHOIC ACID--PEPTIDOGLYCAN TEICHOIC ACID TRANSFERASE TAGU"/>
    <property type="match status" value="1"/>
</dbReference>
<evidence type="ECO:0000256" key="7">
    <source>
        <dbReference type="ARBA" id="ARBA00023136"/>
    </source>
</evidence>
<keyword evidence="7 9" id="KW-0472">Membrane</keyword>
<evidence type="ECO:0000256" key="4">
    <source>
        <dbReference type="ARBA" id="ARBA00022692"/>
    </source>
</evidence>
<dbReference type="EC" id="2.7.8.-" evidence="9"/>
<gene>
    <name evidence="9" type="primary">tagU</name>
    <name evidence="12" type="ORF">A6K24_12520</name>
</gene>
<dbReference type="GO" id="GO:0005886">
    <property type="term" value="C:plasma membrane"/>
    <property type="evidence" value="ECO:0007669"/>
    <property type="project" value="UniProtKB-SubCell"/>
</dbReference>
<keyword evidence="2 9" id="KW-1003">Cell membrane</keyword>
<comment type="function">
    <text evidence="9">May catalyze the final step in cell wall teichoic acid biosynthesis, the transfer of the anionic cell wall polymers (APs) from their lipid-linked precursor to the cell wall peptidoglycan (PG).</text>
</comment>
<feature type="topological domain" description="Extracellular" evidence="9">
    <location>
        <begin position="38"/>
        <end position="314"/>
    </location>
</feature>
<dbReference type="NCBIfam" id="NF006897">
    <property type="entry name" value="PRK09379.1"/>
    <property type="match status" value="1"/>
</dbReference>
<dbReference type="InterPro" id="IPR050922">
    <property type="entry name" value="LytR/CpsA/Psr_CW_biosynth"/>
</dbReference>
<keyword evidence="5 9" id="KW-0735">Signal-anchor</keyword>
<keyword evidence="4 9" id="KW-0812">Transmembrane</keyword>
<organism evidence="12 13">
    <name type="scientific">Metabacillus litoralis</name>
    <dbReference type="NCBI Taxonomy" id="152268"/>
    <lineage>
        <taxon>Bacteria</taxon>
        <taxon>Bacillati</taxon>
        <taxon>Bacillota</taxon>
        <taxon>Bacilli</taxon>
        <taxon>Bacillales</taxon>
        <taxon>Bacillaceae</taxon>
        <taxon>Metabacillus</taxon>
    </lineage>
</organism>
<evidence type="ECO:0000313" key="13">
    <source>
        <dbReference type="Proteomes" id="UP000078534"/>
    </source>
</evidence>
<keyword evidence="13" id="KW-1185">Reference proteome</keyword>
<evidence type="ECO:0000256" key="6">
    <source>
        <dbReference type="ARBA" id="ARBA00022989"/>
    </source>
</evidence>
<accession>A0A179SLY6</accession>
<dbReference type="GO" id="GO:0070726">
    <property type="term" value="P:cell wall assembly"/>
    <property type="evidence" value="ECO:0007669"/>
    <property type="project" value="UniProtKB-UniRule"/>
</dbReference>
<evidence type="ECO:0000256" key="10">
    <source>
        <dbReference type="SAM" id="Phobius"/>
    </source>
</evidence>
<dbReference type="Pfam" id="PF03816">
    <property type="entry name" value="LytR_cpsA_psr"/>
    <property type="match status" value="1"/>
</dbReference>
<dbReference type="RefSeq" id="WP_066339815.1">
    <property type="nucleotide sequence ID" value="NZ_LWSG01000045.1"/>
</dbReference>
<evidence type="ECO:0000259" key="11">
    <source>
        <dbReference type="Pfam" id="PF03816"/>
    </source>
</evidence>
<evidence type="ECO:0000256" key="5">
    <source>
        <dbReference type="ARBA" id="ARBA00022968"/>
    </source>
</evidence>
<dbReference type="PANTHER" id="PTHR33392:SF6">
    <property type="entry name" value="POLYISOPRENYL-TEICHOIC ACID--PEPTIDOGLYCAN TEICHOIC ACID TRANSFERASE TAGU"/>
    <property type="match status" value="1"/>
</dbReference>
<protein>
    <recommendedName>
        <fullName evidence="9">Polyisoprenyl-teichoic acid--peptidoglycan teichoic acid transferase TagU</fullName>
        <ecNumber evidence="9">2.7.8.-</ecNumber>
    </recommendedName>
</protein>
<evidence type="ECO:0000256" key="3">
    <source>
        <dbReference type="ARBA" id="ARBA00022679"/>
    </source>
</evidence>
<dbReference type="Proteomes" id="UP000078534">
    <property type="component" value="Unassembled WGS sequence"/>
</dbReference>
<keyword evidence="6 9" id="KW-1133">Transmembrane helix</keyword>
<dbReference type="InterPro" id="IPR023734">
    <property type="entry name" value="TagU"/>
</dbReference>
<comment type="pathway">
    <text evidence="9">Cell wall biogenesis.</text>
</comment>
<feature type="topological domain" description="Cytoplasmic" evidence="9">
    <location>
        <begin position="1"/>
        <end position="16"/>
    </location>
</feature>
<keyword evidence="3 9" id="KW-0808">Transferase</keyword>
<dbReference type="InterPro" id="IPR004474">
    <property type="entry name" value="LytR_CpsA_psr"/>
</dbReference>
<comment type="subcellular location">
    <subcellularLocation>
        <location evidence="9">Cell membrane</location>
        <topology evidence="9">Single-pass type II membrane protein</topology>
    </subcellularLocation>
</comment>
<keyword evidence="8 9" id="KW-0961">Cell wall biogenesis/degradation</keyword>
<feature type="domain" description="Cell envelope-related transcriptional attenuator" evidence="11">
    <location>
        <begin position="90"/>
        <end position="232"/>
    </location>
</feature>
<dbReference type="Gene3D" id="3.40.630.190">
    <property type="entry name" value="LCP protein"/>
    <property type="match status" value="1"/>
</dbReference>
<dbReference type="EMBL" id="LWSG01000045">
    <property type="protein sequence ID" value="OAS82471.1"/>
    <property type="molecule type" value="Genomic_DNA"/>
</dbReference>
<dbReference type="AlphaFoldDB" id="A0A179SLY6"/>
<comment type="caution">
    <text evidence="12">The sequence shown here is derived from an EMBL/GenBank/DDBJ whole genome shotgun (WGS) entry which is preliminary data.</text>
</comment>
<comment type="similarity">
    <text evidence="1 9">Belongs to the LytR/CpsA/Psr (LCP) family.</text>
</comment>
<evidence type="ECO:0000256" key="8">
    <source>
        <dbReference type="ARBA" id="ARBA00023316"/>
    </source>
</evidence>
<reference evidence="13" key="1">
    <citation type="submission" date="2016-04" db="EMBL/GenBank/DDBJ databases">
        <authorList>
            <person name="Lyu Z."/>
            <person name="Lyu W."/>
        </authorList>
    </citation>
    <scope>NUCLEOTIDE SEQUENCE [LARGE SCALE GENOMIC DNA]</scope>
    <source>
        <strain evidence="13">C44</strain>
    </source>
</reference>
<dbReference type="OrthoDB" id="27330at2"/>
<dbReference type="NCBIfam" id="TIGR00350">
    <property type="entry name" value="lytR_cpsA_psr"/>
    <property type="match status" value="1"/>
</dbReference>